<dbReference type="EMBL" id="LR796695">
    <property type="protein sequence ID" value="CAB4159841.1"/>
    <property type="molecule type" value="Genomic_DNA"/>
</dbReference>
<sequence>MPTEREFWARKPVEVRFETVVFDHPEFTAPFRLVRNEFAAVTLGGHSYTPVSMDIRPPTRTPAEQPKLVVSFARQQVGRDFKAQLRLIRAAGSREPVSVTYAVWLQDIDAPKRTWTLYADDRGGVSFNASTVQVSATLDRLRRVARAPRYLPEVFTGLELV</sequence>
<organism evidence="1">
    <name type="scientific">uncultured Caudovirales phage</name>
    <dbReference type="NCBI Taxonomy" id="2100421"/>
    <lineage>
        <taxon>Viruses</taxon>
        <taxon>Duplodnaviria</taxon>
        <taxon>Heunggongvirae</taxon>
        <taxon>Uroviricota</taxon>
        <taxon>Caudoviricetes</taxon>
        <taxon>Peduoviridae</taxon>
        <taxon>Maltschvirus</taxon>
        <taxon>Maltschvirus maltsch</taxon>
    </lineage>
</organism>
<dbReference type="InterPro" id="IPR014974">
    <property type="entry name" value="DUF1833"/>
</dbReference>
<name>A0A6J5NR61_9CAUD</name>
<dbReference type="Pfam" id="PF08875">
    <property type="entry name" value="DUF1833"/>
    <property type="match status" value="1"/>
</dbReference>
<evidence type="ECO:0000313" key="1">
    <source>
        <dbReference type="EMBL" id="CAB4159841.1"/>
    </source>
</evidence>
<proteinExistence type="predicted"/>
<evidence type="ECO:0008006" key="2">
    <source>
        <dbReference type="Google" id="ProtNLM"/>
    </source>
</evidence>
<accession>A0A6J5NR61</accession>
<gene>
    <name evidence="1" type="ORF">UFOVP726_58</name>
</gene>
<reference evidence="1" key="1">
    <citation type="submission" date="2020-04" db="EMBL/GenBank/DDBJ databases">
        <authorList>
            <person name="Chiriac C."/>
            <person name="Salcher M."/>
            <person name="Ghai R."/>
            <person name="Kavagutti S V."/>
        </authorList>
    </citation>
    <scope>NUCLEOTIDE SEQUENCE</scope>
</reference>
<protein>
    <recommendedName>
        <fullName evidence="2">DUF1833 domain-containing protein</fullName>
    </recommendedName>
</protein>